<evidence type="ECO:0000313" key="2">
    <source>
        <dbReference type="Proteomes" id="UP000179807"/>
    </source>
</evidence>
<dbReference type="GeneID" id="94834004"/>
<protein>
    <submittedName>
        <fullName evidence="1">Uncharacterized protein</fullName>
    </submittedName>
</protein>
<comment type="caution">
    <text evidence="1">The sequence shown here is derived from an EMBL/GenBank/DDBJ whole genome shotgun (WGS) entry which is preliminary data.</text>
</comment>
<dbReference type="Proteomes" id="UP000179807">
    <property type="component" value="Unassembled WGS sequence"/>
</dbReference>
<dbReference type="EMBL" id="MLAK01000550">
    <property type="protein sequence ID" value="OHT12997.1"/>
    <property type="molecule type" value="Genomic_DNA"/>
</dbReference>
<organism evidence="1 2">
    <name type="scientific">Tritrichomonas foetus</name>
    <dbReference type="NCBI Taxonomy" id="1144522"/>
    <lineage>
        <taxon>Eukaryota</taxon>
        <taxon>Metamonada</taxon>
        <taxon>Parabasalia</taxon>
        <taxon>Tritrichomonadida</taxon>
        <taxon>Tritrichomonadidae</taxon>
        <taxon>Tritrichomonas</taxon>
    </lineage>
</organism>
<keyword evidence="2" id="KW-1185">Reference proteome</keyword>
<dbReference type="RefSeq" id="XP_068366133.1">
    <property type="nucleotide sequence ID" value="XM_068499300.1"/>
</dbReference>
<evidence type="ECO:0000313" key="1">
    <source>
        <dbReference type="EMBL" id="OHT12997.1"/>
    </source>
</evidence>
<reference evidence="1" key="1">
    <citation type="submission" date="2016-10" db="EMBL/GenBank/DDBJ databases">
        <authorList>
            <person name="Benchimol M."/>
            <person name="Almeida L.G."/>
            <person name="Vasconcelos A.T."/>
            <person name="Perreira-Neves A."/>
            <person name="Rosa I.A."/>
            <person name="Tasca T."/>
            <person name="Bogo M.R."/>
            <person name="de Souza W."/>
        </authorList>
    </citation>
    <scope>NUCLEOTIDE SEQUENCE [LARGE SCALE GENOMIC DNA]</scope>
    <source>
        <strain evidence="1">K</strain>
    </source>
</reference>
<accession>A0A1J4KU32</accession>
<dbReference type="VEuPathDB" id="TrichDB:TRFO_16959"/>
<gene>
    <name evidence="1" type="ORF">TRFO_16959</name>
</gene>
<dbReference type="AlphaFoldDB" id="A0A1J4KU32"/>
<name>A0A1J4KU32_9EUKA</name>
<sequence>MFLPMNTSFINEMESESKLLNCPIEKLADLQNFLINEIDQEKCNPDSLYSISLDIYETNNLCDLDIISDIFLTAIIAAPNLVNSYQTIIGEFEGVSDQIISNLNDFKHRFNNKKHSKLKLKHFFDQMKPKFKYFSNFSSDLTKILENDDVSQLNDLLEEEEMYEETMKDAEYYVKDCFLVKTTKMSIFEFFAYLRLNKCLKVLIHKYNPSFEVFQNSLIGKYIIYGNNYEALEIFEELFGVSNTKKLFKRYLSLMIKYHRDSFIKYLKKGLSSKKKMKFRKKISEISLYYLNFNYINTDQPSHQAFTYNWSWVYYKFFPEEQKSSELTPFNLIHHQIPKDYYFKYDTFTEYQKKALKRYIETFSNSKKSDYLNVIWETIQKIKSFSETIEGNDEGKVRQFVKQLQLLVRIAPNYLGLLKMEGDIKEYPFNICYHYETPLSLILKENHKVFQSIFLELLKDESVDPNIHFQMLTNNQFGTFFTPLTFCIENEKIHYIDYLMKNPKIEVNAQIKIVEMAWMNGSELVILMNPFTYALYLDKLSIAEHLFSLNKKIANIYYDSTNFDNGNTLFITNKNYADDDRFSKFEDFLESVIEK</sequence>
<proteinExistence type="predicted"/>